<comment type="similarity">
    <text evidence="2">Belongs to the MLO family.</text>
</comment>
<evidence type="ECO:0000313" key="9">
    <source>
        <dbReference type="EMBL" id="OTG35005.1"/>
    </source>
</evidence>
<keyword evidence="8" id="KW-0732">Signal</keyword>
<evidence type="ECO:0000313" key="10">
    <source>
        <dbReference type="Proteomes" id="UP000215914"/>
    </source>
</evidence>
<name>A0A251VHC6_HELAN</name>
<reference evidence="10" key="1">
    <citation type="journal article" date="2017" name="Nature">
        <title>The sunflower genome provides insights into oil metabolism, flowering and Asterid evolution.</title>
        <authorList>
            <person name="Badouin H."/>
            <person name="Gouzy J."/>
            <person name="Grassa C.J."/>
            <person name="Murat F."/>
            <person name="Staton S.E."/>
            <person name="Cottret L."/>
            <person name="Lelandais-Briere C."/>
            <person name="Owens G.L."/>
            <person name="Carrere S."/>
            <person name="Mayjonade B."/>
            <person name="Legrand L."/>
            <person name="Gill N."/>
            <person name="Kane N.C."/>
            <person name="Bowers J.E."/>
            <person name="Hubner S."/>
            <person name="Bellec A."/>
            <person name="Berard A."/>
            <person name="Berges H."/>
            <person name="Blanchet N."/>
            <person name="Boniface M.C."/>
            <person name="Brunel D."/>
            <person name="Catrice O."/>
            <person name="Chaidir N."/>
            <person name="Claudel C."/>
            <person name="Donnadieu C."/>
            <person name="Faraut T."/>
            <person name="Fievet G."/>
            <person name="Helmstetter N."/>
            <person name="King M."/>
            <person name="Knapp S.J."/>
            <person name="Lai Z."/>
            <person name="Le Paslier M.C."/>
            <person name="Lippi Y."/>
            <person name="Lorenzon L."/>
            <person name="Mandel J.R."/>
            <person name="Marage G."/>
            <person name="Marchand G."/>
            <person name="Marquand E."/>
            <person name="Bret-Mestries E."/>
            <person name="Morien E."/>
            <person name="Nambeesan S."/>
            <person name="Nguyen T."/>
            <person name="Pegot-Espagnet P."/>
            <person name="Pouilly N."/>
            <person name="Raftis F."/>
            <person name="Sallet E."/>
            <person name="Schiex T."/>
            <person name="Thomas J."/>
            <person name="Vandecasteele C."/>
            <person name="Vares D."/>
            <person name="Vear F."/>
            <person name="Vautrin S."/>
            <person name="Crespi M."/>
            <person name="Mangin B."/>
            <person name="Burke J.M."/>
            <person name="Salse J."/>
            <person name="Munos S."/>
            <person name="Vincourt P."/>
            <person name="Rieseberg L.H."/>
            <person name="Langlade N.B."/>
        </authorList>
    </citation>
    <scope>NUCLEOTIDE SEQUENCE [LARGE SCALE GENOMIC DNA]</scope>
    <source>
        <strain evidence="10">cv. SF193</strain>
    </source>
</reference>
<dbReference type="GO" id="GO:0016020">
    <property type="term" value="C:membrane"/>
    <property type="evidence" value="ECO:0007669"/>
    <property type="project" value="UniProtKB-SubCell"/>
</dbReference>
<keyword evidence="4" id="KW-0611">Plant defense</keyword>
<evidence type="ECO:0000256" key="8">
    <source>
        <dbReference type="SAM" id="SignalP"/>
    </source>
</evidence>
<organism evidence="9 10">
    <name type="scientific">Helianthus annuus</name>
    <name type="common">Common sunflower</name>
    <dbReference type="NCBI Taxonomy" id="4232"/>
    <lineage>
        <taxon>Eukaryota</taxon>
        <taxon>Viridiplantae</taxon>
        <taxon>Streptophyta</taxon>
        <taxon>Embryophyta</taxon>
        <taxon>Tracheophyta</taxon>
        <taxon>Spermatophyta</taxon>
        <taxon>Magnoliopsida</taxon>
        <taxon>eudicotyledons</taxon>
        <taxon>Gunneridae</taxon>
        <taxon>Pentapetalae</taxon>
        <taxon>asterids</taxon>
        <taxon>campanulids</taxon>
        <taxon>Asterales</taxon>
        <taxon>Asteraceae</taxon>
        <taxon>Asteroideae</taxon>
        <taxon>Heliantheae alliance</taxon>
        <taxon>Heliantheae</taxon>
        <taxon>Helianthus</taxon>
    </lineage>
</organism>
<evidence type="ECO:0000256" key="3">
    <source>
        <dbReference type="ARBA" id="ARBA00022692"/>
    </source>
</evidence>
<evidence type="ECO:0000256" key="7">
    <source>
        <dbReference type="ARBA" id="ARBA00023265"/>
    </source>
</evidence>
<dbReference type="Proteomes" id="UP000215914">
    <property type="component" value="Chromosome 2"/>
</dbReference>
<keyword evidence="6" id="KW-0472">Membrane</keyword>
<feature type="chain" id="PRO_5013327163" evidence="8">
    <location>
        <begin position="20"/>
        <end position="52"/>
    </location>
</feature>
<proteinExistence type="inferred from homology"/>
<keyword evidence="3" id="KW-0812">Transmembrane</keyword>
<evidence type="ECO:0000256" key="4">
    <source>
        <dbReference type="ARBA" id="ARBA00022821"/>
    </source>
</evidence>
<dbReference type="Pfam" id="PF03094">
    <property type="entry name" value="Mlo"/>
    <property type="match status" value="1"/>
</dbReference>
<evidence type="ECO:0000256" key="5">
    <source>
        <dbReference type="ARBA" id="ARBA00022989"/>
    </source>
</evidence>
<dbReference type="PANTHER" id="PTHR31942">
    <property type="entry name" value="MLO-LIKE PROTEIN 1"/>
    <property type="match status" value="1"/>
</dbReference>
<dbReference type="InParanoid" id="A0A251VHC6"/>
<dbReference type="STRING" id="4232.A0A251VHC6"/>
<evidence type="ECO:0000256" key="6">
    <source>
        <dbReference type="ARBA" id="ARBA00023136"/>
    </source>
</evidence>
<comment type="subcellular location">
    <subcellularLocation>
        <location evidence="1">Membrane</location>
        <topology evidence="1">Multi-pass membrane protein</topology>
    </subcellularLocation>
</comment>
<dbReference type="EMBL" id="CM007891">
    <property type="protein sequence ID" value="OTG35005.1"/>
    <property type="molecule type" value="Genomic_DNA"/>
</dbReference>
<evidence type="ECO:0000256" key="1">
    <source>
        <dbReference type="ARBA" id="ARBA00004141"/>
    </source>
</evidence>
<dbReference type="AlphaFoldDB" id="A0A251VHC6"/>
<dbReference type="PANTHER" id="PTHR31942:SF34">
    <property type="entry name" value="MLO-LIKE PROTEIN"/>
    <property type="match status" value="1"/>
</dbReference>
<accession>A0A251VHC6</accession>
<protein>
    <submittedName>
        <fullName evidence="9">Putative mlo-related protein</fullName>
    </submittedName>
</protein>
<sequence>MGWVFVLILCSYVTLPLYALVTQMGSTMKPAVFNEQVVKALLKWHQNAKKTS</sequence>
<keyword evidence="7" id="KW-0568">Pathogenesis-related protein</keyword>
<evidence type="ECO:0000256" key="2">
    <source>
        <dbReference type="ARBA" id="ARBA00006574"/>
    </source>
</evidence>
<gene>
    <name evidence="9" type="ORF">HannXRQ_Chr02g0052091</name>
</gene>
<dbReference type="InterPro" id="IPR004326">
    <property type="entry name" value="Mlo"/>
</dbReference>
<feature type="signal peptide" evidence="8">
    <location>
        <begin position="1"/>
        <end position="19"/>
    </location>
</feature>
<dbReference type="GO" id="GO:0006952">
    <property type="term" value="P:defense response"/>
    <property type="evidence" value="ECO:0007669"/>
    <property type="project" value="UniProtKB-KW"/>
</dbReference>
<keyword evidence="10" id="KW-1185">Reference proteome</keyword>
<keyword evidence="5" id="KW-1133">Transmembrane helix</keyword>